<feature type="compositionally biased region" description="Basic and acidic residues" evidence="2">
    <location>
        <begin position="990"/>
        <end position="1003"/>
    </location>
</feature>
<dbReference type="OrthoDB" id="345405at2759"/>
<dbReference type="GeneID" id="25335917"/>
<evidence type="ECO:0000313" key="4">
    <source>
        <dbReference type="Proteomes" id="UP000030763"/>
    </source>
</evidence>
<feature type="region of interest" description="Disordered" evidence="2">
    <location>
        <begin position="486"/>
        <end position="512"/>
    </location>
</feature>
<evidence type="ECO:0000256" key="1">
    <source>
        <dbReference type="SAM" id="Coils"/>
    </source>
</evidence>
<dbReference type="EMBL" id="HG718971">
    <property type="protein sequence ID" value="CDJ56528.1"/>
    <property type="molecule type" value="Genomic_DNA"/>
</dbReference>
<dbReference type="RefSeq" id="XP_013333179.1">
    <property type="nucleotide sequence ID" value="XM_013477725.1"/>
</dbReference>
<dbReference type="VEuPathDB" id="ToxoDB:EMWEY_00019310"/>
<dbReference type="Proteomes" id="UP000030763">
    <property type="component" value="Unassembled WGS sequence"/>
</dbReference>
<protein>
    <submittedName>
        <fullName evidence="3">Uncharacterized protein</fullName>
    </submittedName>
</protein>
<feature type="region of interest" description="Disordered" evidence="2">
    <location>
        <begin position="935"/>
        <end position="1014"/>
    </location>
</feature>
<feature type="region of interest" description="Disordered" evidence="2">
    <location>
        <begin position="898"/>
        <end position="919"/>
    </location>
</feature>
<proteinExistence type="predicted"/>
<reference evidence="3" key="1">
    <citation type="submission" date="2013-10" db="EMBL/GenBank/DDBJ databases">
        <title>Genomic analysis of the causative agents of coccidiosis in chickens.</title>
        <authorList>
            <person name="Reid A.J."/>
            <person name="Blake D."/>
            <person name="Billington K."/>
            <person name="Browne H."/>
            <person name="Dunn M."/>
            <person name="Hung S."/>
            <person name="Kawahara F."/>
            <person name="Miranda-Saavedra D."/>
            <person name="Mourier T."/>
            <person name="Nagra H."/>
            <person name="Otto T.D."/>
            <person name="Rawlings N."/>
            <person name="Sanchez A."/>
            <person name="Sanders M."/>
            <person name="Subramaniam C."/>
            <person name="Tay Y."/>
            <person name="Dear P."/>
            <person name="Doerig C."/>
            <person name="Gruber A."/>
            <person name="Parkinson J."/>
            <person name="Shirley M."/>
            <person name="Wan K.L."/>
            <person name="Berriman M."/>
            <person name="Tomley F."/>
            <person name="Pain A."/>
        </authorList>
    </citation>
    <scope>NUCLEOTIDE SEQUENCE [LARGE SCALE GENOMIC DNA]</scope>
    <source>
        <strain evidence="3">Weybridge</strain>
    </source>
</reference>
<name>U6M0D2_EIMMA</name>
<sequence>MDLGALRWSFTGKTEEERRKQVLLLMCDLPLLLHALFSVCFNNCLGFTLIPEALNKENWLGEFLEAVHQCLQEVESESETTPTMWISRFFRAVEGAHKALAAIEEQRRAVNVVALERDLARRRHLLRQVEAMRDRRAAATLRAAQNGDSTSDRELQTETPEECELWREIHALSEAVKTQVSLHLNTWGQQLAHYIDTRYLRLEQYERLELCKEERLRASHQTVKQDVLEVGKYMTREQKALAVRNKRREIGANYLPYFTLRSRVGMFDDCVARIKYFAGTHNGAYRWIGGTPWTNARFDDYSEAQFTVTLFSSEDIPEVIACRKHIAARLEGGNMPSAVNRTLGVIAQYAEVRPSTWERDVKGIHRPEVEALLQEIASAEEADRLLGRPLFEWAMEYWPQLRKIVEIGAQRATQKARAQLAETSSKLDACQQEATSLRQQLQDLQAELRHLWSRAREPTINRCAVLLQQRTSRITVLQQPEQLPLQQLHQQQSPQRVQDGQQLGPMGPGIAHREATSFAGSAKHDFGSCHATASETITEQDPGTHPTPLLLLYCDGRSAHTVMERGDFPRIPKEVRDGLYGYLPAGRTDHFTLDVVLRLPVLSSDGFRMVSLHSSSSSRGYSPHRQISQQLTSVYDPLICTRVKEEGCGGAPRIFGSNQRGRFENVRDVPYRCALLLGARYWTVSRGNSDRVQRVDLGIGTGPSWSAPYGAGEVPPSPCEQFFSFFKQDISETTPGREAPFIRVTLRCQKEVSPGSGRDGQKQPPAMRVLPFINGEPTETLTVPRMPDFFKICSIRGMPPAAKRHKLVQVVDNAVELLYVRVFSCDFDPEDLPAPPDLQLLLPGQRYAPSLAQGILPADTTGYVQPEKGYGTVDDGIEERRQQQLMLESLLRRDPTETGNRHAMGFQPQPPTGTGHSFRASVECNSRSERVWGTLLGDEQQQQNTPSRAAERLARSAPVPPFILRKRGARQTEPAAVPEEVLRISGQRSPRQEVDSQTSKDGRACQPVKGEQTV</sequence>
<organism evidence="3 4">
    <name type="scientific">Eimeria maxima</name>
    <name type="common">Coccidian parasite</name>
    <dbReference type="NCBI Taxonomy" id="5804"/>
    <lineage>
        <taxon>Eukaryota</taxon>
        <taxon>Sar</taxon>
        <taxon>Alveolata</taxon>
        <taxon>Apicomplexa</taxon>
        <taxon>Conoidasida</taxon>
        <taxon>Coccidia</taxon>
        <taxon>Eucoccidiorida</taxon>
        <taxon>Eimeriorina</taxon>
        <taxon>Eimeriidae</taxon>
        <taxon>Eimeria</taxon>
    </lineage>
</organism>
<feature type="coiled-coil region" evidence="1">
    <location>
        <begin position="413"/>
        <end position="447"/>
    </location>
</feature>
<accession>U6M0D2</accession>
<dbReference type="AlphaFoldDB" id="U6M0D2"/>
<keyword evidence="1" id="KW-0175">Coiled coil</keyword>
<gene>
    <name evidence="3" type="ORF">EMWEY_00019310</name>
</gene>
<evidence type="ECO:0000256" key="2">
    <source>
        <dbReference type="SAM" id="MobiDB-lite"/>
    </source>
</evidence>
<keyword evidence="4" id="KW-1185">Reference proteome</keyword>
<evidence type="ECO:0000313" key="3">
    <source>
        <dbReference type="EMBL" id="CDJ56528.1"/>
    </source>
</evidence>
<reference evidence="3" key="2">
    <citation type="submission" date="2013-10" db="EMBL/GenBank/DDBJ databases">
        <authorList>
            <person name="Aslett M."/>
        </authorList>
    </citation>
    <scope>NUCLEOTIDE SEQUENCE [LARGE SCALE GENOMIC DNA]</scope>
    <source>
        <strain evidence="3">Weybridge</strain>
    </source>
</reference>
<feature type="compositionally biased region" description="Low complexity" evidence="2">
    <location>
        <begin position="486"/>
        <end position="495"/>
    </location>
</feature>